<dbReference type="AlphaFoldDB" id="A0A2A9NY34"/>
<evidence type="ECO:0000313" key="1">
    <source>
        <dbReference type="EMBL" id="PFH52856.1"/>
    </source>
</evidence>
<dbReference type="EMBL" id="KZ301977">
    <property type="protein sequence ID" value="PFH52856.1"/>
    <property type="molecule type" value="Genomic_DNA"/>
</dbReference>
<dbReference type="OrthoDB" id="3335358at2759"/>
<dbReference type="PANTHER" id="PTHR34129:SF1">
    <property type="entry name" value="DUF952 DOMAIN-CONTAINING PROTEIN"/>
    <property type="match status" value="1"/>
</dbReference>
<evidence type="ECO:0008006" key="3">
    <source>
        <dbReference type="Google" id="ProtNLM"/>
    </source>
</evidence>
<dbReference type="PANTHER" id="PTHR34129">
    <property type="entry name" value="BLR1139 PROTEIN"/>
    <property type="match status" value="1"/>
</dbReference>
<dbReference type="Proteomes" id="UP000242287">
    <property type="component" value="Unassembled WGS sequence"/>
</dbReference>
<keyword evidence="2" id="KW-1185">Reference proteome</keyword>
<dbReference type="Gene3D" id="3.20.170.20">
    <property type="entry name" value="Protein of unknown function DUF952"/>
    <property type="match status" value="1"/>
</dbReference>
<protein>
    <recommendedName>
        <fullName evidence="3">DUF952 domain-containing protein</fullName>
    </recommendedName>
</protein>
<name>A0A2A9NY34_9AGAR</name>
<proteinExistence type="predicted"/>
<dbReference type="InterPro" id="IPR009297">
    <property type="entry name" value="DUF952"/>
</dbReference>
<dbReference type="Pfam" id="PF06108">
    <property type="entry name" value="DUF952"/>
    <property type="match status" value="1"/>
</dbReference>
<sequence length="131" mass="14997">MAEPAYLYKIVSSHTPPPDPLPQRLPLSDLDVASGFIHLSTATQVKGTVKCFFEGEPRVFLLKISFERVKGNIKWEDPHKHVQGDVNTDGRFPHLYSTHLGKEEVESYIELEKGIDDWETAFERVNAWLVY</sequence>
<dbReference type="SUPFAM" id="SSF56399">
    <property type="entry name" value="ADP-ribosylation"/>
    <property type="match status" value="1"/>
</dbReference>
<reference evidence="1 2" key="1">
    <citation type="submission" date="2014-02" db="EMBL/GenBank/DDBJ databases">
        <title>Transposable element dynamics among asymbiotic and ectomycorrhizal Amanita fungi.</title>
        <authorList>
            <consortium name="DOE Joint Genome Institute"/>
            <person name="Hess J."/>
            <person name="Skrede I."/>
            <person name="Wolfe B."/>
            <person name="LaButti K."/>
            <person name="Ohm R.A."/>
            <person name="Grigoriev I.V."/>
            <person name="Pringle A."/>
        </authorList>
    </citation>
    <scope>NUCLEOTIDE SEQUENCE [LARGE SCALE GENOMIC DNA]</scope>
    <source>
        <strain evidence="1 2">SKay4041</strain>
    </source>
</reference>
<dbReference type="STRING" id="703135.A0A2A9NY34"/>
<gene>
    <name evidence="1" type="ORF">AMATHDRAFT_189062</name>
</gene>
<evidence type="ECO:0000313" key="2">
    <source>
        <dbReference type="Proteomes" id="UP000242287"/>
    </source>
</evidence>
<accession>A0A2A9NY34</accession>
<organism evidence="1 2">
    <name type="scientific">Amanita thiersii Skay4041</name>
    <dbReference type="NCBI Taxonomy" id="703135"/>
    <lineage>
        <taxon>Eukaryota</taxon>
        <taxon>Fungi</taxon>
        <taxon>Dikarya</taxon>
        <taxon>Basidiomycota</taxon>
        <taxon>Agaricomycotina</taxon>
        <taxon>Agaricomycetes</taxon>
        <taxon>Agaricomycetidae</taxon>
        <taxon>Agaricales</taxon>
        <taxon>Pluteineae</taxon>
        <taxon>Amanitaceae</taxon>
        <taxon>Amanita</taxon>
    </lineage>
</organism>